<dbReference type="SMART" id="SM00731">
    <property type="entry name" value="SprT"/>
    <property type="match status" value="1"/>
</dbReference>
<dbReference type="PANTHER" id="PTHR38773:SF1">
    <property type="entry name" value="PROTEIN SPRT"/>
    <property type="match status" value="1"/>
</dbReference>
<sequence length="205" mass="23251">MRLCLFAVNSCQFEFLMLSQLFRSLKSASTSEYHQVSEPQPQPADSEAQLAVLDAVELCYLKAEAALGHALKRPSVSFTLRGRSAGTAHPTENRLRFNPVLLEQNLHTFTHEVVPHEICHLLCFQLHGKTRPHGKEWQSLMRRIYGLAPRTTHSMDISSVKPRTLPYQCGCGEVELSIRRHNKVMRGQAKYQCRRCGKLLSPQPS</sequence>
<proteinExistence type="predicted"/>
<evidence type="ECO:0000313" key="3">
    <source>
        <dbReference type="Proteomes" id="UP000247584"/>
    </source>
</evidence>
<dbReference type="PANTHER" id="PTHR38773">
    <property type="entry name" value="PROTEIN SPRT"/>
    <property type="match status" value="1"/>
</dbReference>
<organism evidence="2 3">
    <name type="scientific">Shewanella chilikensis</name>
    <dbReference type="NCBI Taxonomy" id="558541"/>
    <lineage>
        <taxon>Bacteria</taxon>
        <taxon>Pseudomonadati</taxon>
        <taxon>Pseudomonadota</taxon>
        <taxon>Gammaproteobacteria</taxon>
        <taxon>Alteromonadales</taxon>
        <taxon>Shewanellaceae</taxon>
        <taxon>Shewanella</taxon>
    </lineage>
</organism>
<evidence type="ECO:0000313" key="2">
    <source>
        <dbReference type="EMBL" id="PYE60764.1"/>
    </source>
</evidence>
<dbReference type="Pfam" id="PF10263">
    <property type="entry name" value="SprT-like"/>
    <property type="match status" value="1"/>
</dbReference>
<dbReference type="Proteomes" id="UP000247584">
    <property type="component" value="Unassembled WGS sequence"/>
</dbReference>
<gene>
    <name evidence="2" type="ORF">C8J23_10298</name>
</gene>
<comment type="caution">
    <text evidence="2">The sequence shown here is derived from an EMBL/GenBank/DDBJ whole genome shotgun (WGS) entry which is preliminary data.</text>
</comment>
<keyword evidence="3" id="KW-1185">Reference proteome</keyword>
<protein>
    <submittedName>
        <fullName evidence="2">SprT protein</fullName>
    </submittedName>
</protein>
<dbReference type="InterPro" id="IPR006640">
    <property type="entry name" value="SprT-like_domain"/>
</dbReference>
<accession>A0ABX5PSM5</accession>
<dbReference type="NCBIfam" id="NF003421">
    <property type="entry name" value="PRK04860.1"/>
    <property type="match status" value="1"/>
</dbReference>
<feature type="domain" description="SprT-like" evidence="1">
    <location>
        <begin position="54"/>
        <end position="203"/>
    </location>
</feature>
<dbReference type="EMBL" id="QJSY01000002">
    <property type="protein sequence ID" value="PYE60764.1"/>
    <property type="molecule type" value="Genomic_DNA"/>
</dbReference>
<name>A0ABX5PSM5_9GAMM</name>
<evidence type="ECO:0000259" key="1">
    <source>
        <dbReference type="SMART" id="SM00731"/>
    </source>
</evidence>
<reference evidence="2 3" key="1">
    <citation type="submission" date="2018-06" db="EMBL/GenBank/DDBJ databases">
        <title>Genomic Encyclopedia of Type Strains, Phase III (KMG-III): the genomes of soil and plant-associated and newly described type strains.</title>
        <authorList>
            <person name="Whitman W."/>
        </authorList>
    </citation>
    <scope>NUCLEOTIDE SEQUENCE [LARGE SCALE GENOMIC DNA]</scope>
    <source>
        <strain evidence="2 3">JC5</strain>
    </source>
</reference>